<protein>
    <recommendedName>
        <fullName evidence="5">Pentatricopeptide repeat-containing protein</fullName>
    </recommendedName>
</protein>
<gene>
    <name evidence="3" type="ORF">RND71_002853</name>
</gene>
<evidence type="ECO:0000256" key="1">
    <source>
        <dbReference type="ARBA" id="ARBA00022737"/>
    </source>
</evidence>
<sequence>MVEKLSVENYESTLEFFFLLRNDYGFKHSNVPHIVVAHILAKKQRFRALKFHLQHFVQQEGSGSSHSICELLLCRFQKWDSNHAVWDVLASAYSRCQMVDDALFVFAKMKDFNIQASIITYNNFLYSLRHTDNIWDIYDDIKASGINPSEYTNSIIIDGMCKQFLMQKAVDFLLESEPCVVSINTLMSSSCKMGSTNVAKSFFCMMFKCGLHPNVYSYNILIHGLSVAGAMEEALEFTDDMEKHGLEPNQVTYNVLAKGFHLLGMMNGVWKFVNEMLHKGINPDIFTCTISCKSGRFGESLNLFHEIESSGHKPDPIMYSILIRSLCKRGLVEMAFQLYKDMLCCKRILPNIVAHRFILKSFCEKGYICEARVLFDALINCDLMDDVFLGNIMIDGYAKLGDIGEAVQVYELITIMPTIVTFNSLIYGFCKARKLDDARKWVDTIYAHRLIPSSRTYTTLMDAYGEEGKMEAVFELLEEMKARGIEQTHVTYTVIIKCLCKRRQMHESVRILKGMLPDDFQPDEVFYNTIIKNLCEARDMKGVSQLHKEMAVHKLQPSRVMYNIILNGLCTHGDLKDAEELFSTLQDVGLMKCDYTILIKAHCAKGSVHEAVVLFQKMIEKGFEISIRDYSAVINSFSRIRDRNSVFQLSSLIIKWYPGTYPDRVTGFVNTSTVQTAGLDLSQATISVQINLGKHADRDWDGLMSICC</sequence>
<dbReference type="InterPro" id="IPR051222">
    <property type="entry name" value="PPR/CCM1_RNA-binding"/>
</dbReference>
<comment type="caution">
    <text evidence="3">The sequence shown here is derived from an EMBL/GenBank/DDBJ whole genome shotgun (WGS) entry which is preliminary data.</text>
</comment>
<evidence type="ECO:0008006" key="5">
    <source>
        <dbReference type="Google" id="ProtNLM"/>
    </source>
</evidence>
<feature type="repeat" description="PPR" evidence="2">
    <location>
        <begin position="453"/>
        <end position="487"/>
    </location>
</feature>
<dbReference type="Gene3D" id="1.25.40.10">
    <property type="entry name" value="Tetratricopeptide repeat domain"/>
    <property type="match status" value="6"/>
</dbReference>
<dbReference type="PANTHER" id="PTHR47942">
    <property type="entry name" value="TETRATRICOPEPTIDE REPEAT (TPR)-LIKE SUPERFAMILY PROTEIN-RELATED"/>
    <property type="match status" value="1"/>
</dbReference>
<dbReference type="EMBL" id="JAVYJV010000002">
    <property type="protein sequence ID" value="KAK4376557.1"/>
    <property type="molecule type" value="Genomic_DNA"/>
</dbReference>
<keyword evidence="1" id="KW-0677">Repeat</keyword>
<feature type="repeat" description="PPR" evidence="2">
    <location>
        <begin position="523"/>
        <end position="557"/>
    </location>
</feature>
<feature type="repeat" description="PPR" evidence="2">
    <location>
        <begin position="82"/>
        <end position="116"/>
    </location>
</feature>
<dbReference type="Pfam" id="PF01535">
    <property type="entry name" value="PPR"/>
    <property type="match status" value="6"/>
</dbReference>
<dbReference type="Pfam" id="PF13041">
    <property type="entry name" value="PPR_2"/>
    <property type="match status" value="3"/>
</dbReference>
<reference evidence="3" key="1">
    <citation type="submission" date="2023-12" db="EMBL/GenBank/DDBJ databases">
        <title>Genome assembly of Anisodus tanguticus.</title>
        <authorList>
            <person name="Wang Y.-J."/>
        </authorList>
    </citation>
    <scope>NUCLEOTIDE SEQUENCE</scope>
    <source>
        <strain evidence="3">KB-2021</strain>
        <tissue evidence="3">Leaf</tissue>
    </source>
</reference>
<feature type="repeat" description="PPR" evidence="2">
    <location>
        <begin position="179"/>
        <end position="213"/>
    </location>
</feature>
<proteinExistence type="predicted"/>
<feature type="repeat" description="PPR" evidence="2">
    <location>
        <begin position="315"/>
        <end position="350"/>
    </location>
</feature>
<accession>A0AAE1SUW1</accession>
<dbReference type="PANTHER" id="PTHR47942:SF16">
    <property type="entry name" value="PENTATRICOPEPTIDE REPEAT DOMAIN CONTAINING PROTEIN-RELATED"/>
    <property type="match status" value="1"/>
</dbReference>
<feature type="repeat" description="PPR" evidence="2">
    <location>
        <begin position="488"/>
        <end position="522"/>
    </location>
</feature>
<evidence type="ECO:0000313" key="4">
    <source>
        <dbReference type="Proteomes" id="UP001291623"/>
    </source>
</evidence>
<keyword evidence="4" id="KW-1185">Reference proteome</keyword>
<dbReference type="InterPro" id="IPR002885">
    <property type="entry name" value="PPR_rpt"/>
</dbReference>
<feature type="repeat" description="PPR" evidence="2">
    <location>
        <begin position="214"/>
        <end position="248"/>
    </location>
</feature>
<evidence type="ECO:0000313" key="3">
    <source>
        <dbReference type="EMBL" id="KAK4376557.1"/>
    </source>
</evidence>
<feature type="repeat" description="PPR" evidence="2">
    <location>
        <begin position="249"/>
        <end position="283"/>
    </location>
</feature>
<dbReference type="Pfam" id="PF12854">
    <property type="entry name" value="PPR_1"/>
    <property type="match status" value="2"/>
</dbReference>
<feature type="repeat" description="PPR" evidence="2">
    <location>
        <begin position="558"/>
        <end position="592"/>
    </location>
</feature>
<dbReference type="AlphaFoldDB" id="A0AAE1SUW1"/>
<dbReference type="NCBIfam" id="TIGR00756">
    <property type="entry name" value="PPR"/>
    <property type="match status" value="11"/>
</dbReference>
<name>A0AAE1SUW1_9SOLA</name>
<evidence type="ECO:0000256" key="2">
    <source>
        <dbReference type="PROSITE-ProRule" id="PRU00708"/>
    </source>
</evidence>
<organism evidence="3 4">
    <name type="scientific">Anisodus tanguticus</name>
    <dbReference type="NCBI Taxonomy" id="243964"/>
    <lineage>
        <taxon>Eukaryota</taxon>
        <taxon>Viridiplantae</taxon>
        <taxon>Streptophyta</taxon>
        <taxon>Embryophyta</taxon>
        <taxon>Tracheophyta</taxon>
        <taxon>Spermatophyta</taxon>
        <taxon>Magnoliopsida</taxon>
        <taxon>eudicotyledons</taxon>
        <taxon>Gunneridae</taxon>
        <taxon>Pentapetalae</taxon>
        <taxon>asterids</taxon>
        <taxon>lamiids</taxon>
        <taxon>Solanales</taxon>
        <taxon>Solanaceae</taxon>
        <taxon>Solanoideae</taxon>
        <taxon>Hyoscyameae</taxon>
        <taxon>Anisodus</taxon>
    </lineage>
</organism>
<dbReference type="PROSITE" id="PS51375">
    <property type="entry name" value="PPR"/>
    <property type="match status" value="10"/>
</dbReference>
<dbReference type="InterPro" id="IPR011990">
    <property type="entry name" value="TPR-like_helical_dom_sf"/>
</dbReference>
<feature type="repeat" description="PPR" evidence="2">
    <location>
        <begin position="418"/>
        <end position="452"/>
    </location>
</feature>
<dbReference type="Proteomes" id="UP001291623">
    <property type="component" value="Unassembled WGS sequence"/>
</dbReference>